<evidence type="ECO:0000256" key="2">
    <source>
        <dbReference type="ARBA" id="ARBA00006295"/>
    </source>
</evidence>
<dbReference type="SMART" id="SM00470">
    <property type="entry name" value="ParB"/>
    <property type="match status" value="1"/>
</dbReference>
<dbReference type="STRING" id="632335.Calkr_2618"/>
<evidence type="ECO:0000313" key="7">
    <source>
        <dbReference type="Proteomes" id="UP000009256"/>
    </source>
</evidence>
<dbReference type="NCBIfam" id="TIGR00180">
    <property type="entry name" value="parB_part"/>
    <property type="match status" value="1"/>
</dbReference>
<dbReference type="Pfam" id="PF02195">
    <property type="entry name" value="ParB_N"/>
    <property type="match status" value="1"/>
</dbReference>
<dbReference type="EMBL" id="CP002326">
    <property type="protein sequence ID" value="ADQ42041.1"/>
    <property type="molecule type" value="Genomic_DNA"/>
</dbReference>
<evidence type="ECO:0000256" key="4">
    <source>
        <dbReference type="ARBA" id="ARBA00023125"/>
    </source>
</evidence>
<dbReference type="GO" id="GO:0045881">
    <property type="term" value="P:positive regulation of sporulation resulting in formation of a cellular spore"/>
    <property type="evidence" value="ECO:0007669"/>
    <property type="project" value="TreeGrafter"/>
</dbReference>
<keyword evidence="3" id="KW-0159">Chromosome partition</keyword>
<dbReference type="InterPro" id="IPR003115">
    <property type="entry name" value="ParB_N"/>
</dbReference>
<reference evidence="6 7" key="2">
    <citation type="journal article" date="2011" name="J. Bacteriol.">
        <title>Complete genome sequences for the anaerobic, extremely thermophilic plant biomass-degrading bacteria Caldicellulosiruptor hydrothermalis, Caldicellulosiruptor kristjanssonii, Caldicellulosiruptor kronotskyensis, Caldicellulosiruptor owensenis, and Caldicellulosiruptor lactoaceticus.</title>
        <authorList>
            <person name="Blumer-Schuette S.E."/>
            <person name="Ozdemir I."/>
            <person name="Mistry D."/>
            <person name="Lucas S."/>
            <person name="Lapidus A."/>
            <person name="Cheng J.F."/>
            <person name="Goodwin L.A."/>
            <person name="Pitluck S."/>
            <person name="Land M.L."/>
            <person name="Hauser L.J."/>
            <person name="Woyke T."/>
            <person name="Mikhailova N."/>
            <person name="Pati A."/>
            <person name="Kyrpides N.C."/>
            <person name="Ivanova N."/>
            <person name="Detter J.C."/>
            <person name="Walston-Davenport K."/>
            <person name="Han S."/>
            <person name="Adams M.W."/>
            <person name="Kelly R.M."/>
        </authorList>
    </citation>
    <scope>NUCLEOTIDE SEQUENCE [LARGE SCALE GENOMIC DNA]</scope>
    <source>
        <strain evidence="7">ATCC 700853 / DSM 12137 / I77R1B</strain>
    </source>
</reference>
<dbReference type="OrthoDB" id="9802051at2"/>
<dbReference type="HOGENOM" id="CLU_023853_0_0_9"/>
<dbReference type="InterPro" id="IPR041468">
    <property type="entry name" value="HTH_ParB/Spo0J"/>
</dbReference>
<dbReference type="PROSITE" id="PS50943">
    <property type="entry name" value="HTH_CROC1"/>
    <property type="match status" value="1"/>
</dbReference>
<dbReference type="CDD" id="cd16393">
    <property type="entry name" value="SPO0J_N"/>
    <property type="match status" value="1"/>
</dbReference>
<dbReference type="SUPFAM" id="SSF109709">
    <property type="entry name" value="KorB DNA-binding domain-like"/>
    <property type="match status" value="1"/>
</dbReference>
<evidence type="ECO:0000256" key="3">
    <source>
        <dbReference type="ARBA" id="ARBA00022829"/>
    </source>
</evidence>
<dbReference type="Pfam" id="PF17762">
    <property type="entry name" value="HTH_ParB"/>
    <property type="match status" value="1"/>
</dbReference>
<name>E4S936_CALA7</name>
<dbReference type="AlphaFoldDB" id="E4S936"/>
<dbReference type="InterPro" id="IPR036086">
    <property type="entry name" value="ParB/Sulfiredoxin_sf"/>
</dbReference>
<sequence length="285" mass="32731">MKKRLGRGLDALFGDDVISSEKEKEEVISEEENIERIEEIDIDLIDLSENQPRKIFNEEEIEELANSIKSVGLIQPLVVQKKGDKYVLIAGERRLRACKLAGVQKVKCIVKEYENPLEIALIENIQRKDLNPYEKALAFKRLMDEFGYTQEELAKRLGISRSKVANTLRILNLGKKIIDLIIEGKISEGHAKVLLSVEDEEQRNKLAELVAEKNLSVRELESIIKSSDDKKEFEVESEIIREIEENLMKLFGLKVKIQKKKNKGKIEIEFSSDEELEKIISILMP</sequence>
<dbReference type="InterPro" id="IPR050336">
    <property type="entry name" value="Chromosome_partition/occlusion"/>
</dbReference>
<dbReference type="InterPro" id="IPR057240">
    <property type="entry name" value="ParB_dimer_C"/>
</dbReference>
<evidence type="ECO:0000313" key="6">
    <source>
        <dbReference type="EMBL" id="ADQ42041.1"/>
    </source>
</evidence>
<organism evidence="6 7">
    <name type="scientific">Caldicellulosiruptor acetigenus (strain ATCC 700853 / DSM 12137 / I77R1B)</name>
    <name type="common">Caldicellulosiruptor kristjanssonii</name>
    <dbReference type="NCBI Taxonomy" id="632335"/>
    <lineage>
        <taxon>Bacteria</taxon>
        <taxon>Bacillati</taxon>
        <taxon>Bacillota</taxon>
        <taxon>Bacillota incertae sedis</taxon>
        <taxon>Caldicellulosiruptorales</taxon>
        <taxon>Caldicellulosiruptoraceae</taxon>
        <taxon>Caldicellulosiruptor</taxon>
    </lineage>
</organism>
<proteinExistence type="inferred from homology"/>
<evidence type="ECO:0000259" key="5">
    <source>
        <dbReference type="PROSITE" id="PS50943"/>
    </source>
</evidence>
<dbReference type="FunFam" id="3.90.1530.30:FF:000001">
    <property type="entry name" value="Chromosome partitioning protein ParB"/>
    <property type="match status" value="1"/>
</dbReference>
<dbReference type="Proteomes" id="UP000009256">
    <property type="component" value="Chromosome"/>
</dbReference>
<dbReference type="Gene3D" id="3.90.1530.30">
    <property type="match status" value="1"/>
</dbReference>
<dbReference type="Pfam" id="PF23552">
    <property type="entry name" value="ParB_C"/>
    <property type="match status" value="1"/>
</dbReference>
<keyword evidence="4" id="KW-0238">DNA-binding</keyword>
<dbReference type="eggNOG" id="COG1475">
    <property type="taxonomic scope" value="Bacteria"/>
</dbReference>
<dbReference type="GO" id="GO:0005694">
    <property type="term" value="C:chromosome"/>
    <property type="evidence" value="ECO:0007669"/>
    <property type="project" value="TreeGrafter"/>
</dbReference>
<dbReference type="Gene3D" id="1.10.10.2830">
    <property type="match status" value="1"/>
</dbReference>
<accession>E4S936</accession>
<feature type="domain" description="HTH cro/C1-type" evidence="5">
    <location>
        <begin position="139"/>
        <end position="162"/>
    </location>
</feature>
<dbReference type="SUPFAM" id="SSF110849">
    <property type="entry name" value="ParB/Sulfiredoxin"/>
    <property type="match status" value="1"/>
</dbReference>
<dbReference type="InterPro" id="IPR004437">
    <property type="entry name" value="ParB/RepB/Spo0J"/>
</dbReference>
<protein>
    <submittedName>
        <fullName evidence="6">ParB-like partition protein</fullName>
    </submittedName>
</protein>
<dbReference type="FunFam" id="1.10.10.2830:FF:000001">
    <property type="entry name" value="Chromosome partitioning protein ParB"/>
    <property type="match status" value="1"/>
</dbReference>
<dbReference type="RefSeq" id="WP_013433750.1">
    <property type="nucleotide sequence ID" value="NC_014721.1"/>
</dbReference>
<comment type="similarity">
    <text evidence="2">Belongs to the ParB family.</text>
</comment>
<gene>
    <name evidence="6" type="ordered locus">Calkr_2618</name>
</gene>
<keyword evidence="7" id="KW-1185">Reference proteome</keyword>
<evidence type="ECO:0000256" key="1">
    <source>
        <dbReference type="ARBA" id="ARBA00004453"/>
    </source>
</evidence>
<dbReference type="GO" id="GO:0003677">
    <property type="term" value="F:DNA binding"/>
    <property type="evidence" value="ECO:0007669"/>
    <property type="project" value="UniProtKB-KW"/>
</dbReference>
<dbReference type="GO" id="GO:0007059">
    <property type="term" value="P:chromosome segregation"/>
    <property type="evidence" value="ECO:0007669"/>
    <property type="project" value="UniProtKB-KW"/>
</dbReference>
<dbReference type="CDD" id="cd00093">
    <property type="entry name" value="HTH_XRE"/>
    <property type="match status" value="1"/>
</dbReference>
<dbReference type="GO" id="GO:0009295">
    <property type="term" value="C:nucleoid"/>
    <property type="evidence" value="ECO:0007669"/>
    <property type="project" value="UniProtKB-SubCell"/>
</dbReference>
<reference key="1">
    <citation type="submission" date="2010-11" db="EMBL/GenBank/DDBJ databases">
        <title>Complete sequence of chromosome of Caldicellulosiruptor kristjanssonii 177R1B.</title>
        <authorList>
            <consortium name="US DOE Joint Genome Institute"/>
            <person name="Lucas S."/>
            <person name="Copeland A."/>
            <person name="Lapidus A."/>
            <person name="Cheng J.-F."/>
            <person name="Bruce D."/>
            <person name="Goodwin L."/>
            <person name="Pitluck S."/>
            <person name="Davenport K."/>
            <person name="Detter J.C."/>
            <person name="Han C."/>
            <person name="Tapia R."/>
            <person name="Land M."/>
            <person name="Hauser L."/>
            <person name="Jeffries C."/>
            <person name="Kyrpides N."/>
            <person name="Ivanova N."/>
            <person name="Mikhailova N."/>
            <person name="Blumer-Schuette S.E."/>
            <person name="Kelly R.M."/>
            <person name="Woyke T."/>
        </authorList>
    </citation>
    <scope>NUCLEOTIDE SEQUENCE</scope>
    <source>
        <strain>177R1B</strain>
    </source>
</reference>
<dbReference type="InterPro" id="IPR001387">
    <property type="entry name" value="Cro/C1-type_HTH"/>
</dbReference>
<comment type="subcellular location">
    <subcellularLocation>
        <location evidence="1">Cytoplasm</location>
        <location evidence="1">Nucleoid</location>
    </subcellularLocation>
</comment>
<dbReference type="PANTHER" id="PTHR33375:SF1">
    <property type="entry name" value="CHROMOSOME-PARTITIONING PROTEIN PARB-RELATED"/>
    <property type="match status" value="1"/>
</dbReference>
<dbReference type="PANTHER" id="PTHR33375">
    <property type="entry name" value="CHROMOSOME-PARTITIONING PROTEIN PARB-RELATED"/>
    <property type="match status" value="1"/>
</dbReference>
<dbReference type="KEGG" id="cki:Calkr_2618"/>